<dbReference type="Pfam" id="PF05721">
    <property type="entry name" value="PhyH"/>
    <property type="match status" value="1"/>
</dbReference>
<accession>A0A4R4W1F6</accession>
<dbReference type="SUPFAM" id="SSF51197">
    <property type="entry name" value="Clavaminate synthase-like"/>
    <property type="match status" value="1"/>
</dbReference>
<dbReference type="RefSeq" id="WP_132517697.1">
    <property type="nucleotide sequence ID" value="NZ_SMKP01000215.1"/>
</dbReference>
<protein>
    <recommendedName>
        <fullName evidence="3">Phytanoyl-CoA dioxygenase</fullName>
    </recommendedName>
</protein>
<proteinExistence type="predicted"/>
<dbReference type="InterPro" id="IPR008775">
    <property type="entry name" value="Phytyl_CoA_dOase-like"/>
</dbReference>
<sequence length="401" mass="43911">MTIDMRTRTNRDIRPIEPRSFFRELPNLLMTTGPQAARAAARLGLGPLSLRVGDAMCTLVPEAGTIKIINDATSGDLVVDMSEAAFSEWAQEVRTMLALLVSGDAQVSSGDSNAALAWDVVLRAMVDGRSLYEPASISFTNLDGSPLDLNRSFTPDDDDAEMGRFLEQAGFLMLRGWVGPDAVAAISADIDRGLETARKDDPHRWWAKLENGQETCVRLKHFDRISEAGKRVAESDPFRRLCNLTGDSFAFPPSWVESLIKPTGVVEGPSEIRWHKDCWQGKHSYFCNGVTIGVLLAPSDEVTGGIRVMAGSHRTNFPAVDHNIDEVDLPVRALHGAPGDLTVHLSCVMHETVAPQQGERRLMYAGFSLVDPMSGTGVDNRYTIKHADWSNAVSSAWDVYA</sequence>
<evidence type="ECO:0008006" key="3">
    <source>
        <dbReference type="Google" id="ProtNLM"/>
    </source>
</evidence>
<name>A0A4R4W1F6_9ACTN</name>
<comment type="caution">
    <text evidence="1">The sequence shown here is derived from an EMBL/GenBank/DDBJ whole genome shotgun (WGS) entry which is preliminary data.</text>
</comment>
<evidence type="ECO:0000313" key="1">
    <source>
        <dbReference type="EMBL" id="TDD11641.1"/>
    </source>
</evidence>
<evidence type="ECO:0000313" key="2">
    <source>
        <dbReference type="Proteomes" id="UP000294543"/>
    </source>
</evidence>
<dbReference type="GO" id="GO:0016706">
    <property type="term" value="F:2-oxoglutarate-dependent dioxygenase activity"/>
    <property type="evidence" value="ECO:0007669"/>
    <property type="project" value="UniProtKB-ARBA"/>
</dbReference>
<keyword evidence="2" id="KW-1185">Reference proteome</keyword>
<dbReference type="Gene3D" id="2.60.120.620">
    <property type="entry name" value="q2cbj1_9rhob like domain"/>
    <property type="match status" value="1"/>
</dbReference>
<dbReference type="OrthoDB" id="7593462at2"/>
<gene>
    <name evidence="1" type="ORF">E1294_44815</name>
</gene>
<organism evidence="1 2">
    <name type="scientific">Nonomuraea diastatica</name>
    <dbReference type="NCBI Taxonomy" id="1848329"/>
    <lineage>
        <taxon>Bacteria</taxon>
        <taxon>Bacillati</taxon>
        <taxon>Actinomycetota</taxon>
        <taxon>Actinomycetes</taxon>
        <taxon>Streptosporangiales</taxon>
        <taxon>Streptosporangiaceae</taxon>
        <taxon>Nonomuraea</taxon>
    </lineage>
</organism>
<dbReference type="Proteomes" id="UP000294543">
    <property type="component" value="Unassembled WGS sequence"/>
</dbReference>
<dbReference type="AlphaFoldDB" id="A0A4R4W1F6"/>
<dbReference type="EMBL" id="SMKP01000215">
    <property type="protein sequence ID" value="TDD11641.1"/>
    <property type="molecule type" value="Genomic_DNA"/>
</dbReference>
<reference evidence="1 2" key="1">
    <citation type="submission" date="2019-03" db="EMBL/GenBank/DDBJ databases">
        <title>Draft genome sequences of novel Actinobacteria.</title>
        <authorList>
            <person name="Sahin N."/>
            <person name="Ay H."/>
            <person name="Saygin H."/>
        </authorList>
    </citation>
    <scope>NUCLEOTIDE SEQUENCE [LARGE SCALE GENOMIC DNA]</scope>
    <source>
        <strain evidence="1 2">KC712</strain>
    </source>
</reference>